<reference evidence="11" key="1">
    <citation type="submission" date="2017-04" db="EMBL/GenBank/DDBJ databases">
        <title>Function of individual gut microbiota members based on whole genome sequencing of pure cultures obtained from chicken caecum.</title>
        <authorList>
            <person name="Medvecky M."/>
            <person name="Cejkova D."/>
            <person name="Polansky O."/>
            <person name="Karasova D."/>
            <person name="Kubasova T."/>
            <person name="Cizek A."/>
            <person name="Rychlik I."/>
        </authorList>
    </citation>
    <scope>NUCLEOTIDE SEQUENCE [LARGE SCALE GENOMIC DNA]</scope>
    <source>
        <strain evidence="11">An43</strain>
    </source>
</reference>
<dbReference type="SUPFAM" id="SSF48452">
    <property type="entry name" value="TPR-like"/>
    <property type="match status" value="1"/>
</dbReference>
<dbReference type="Pfam" id="PF14322">
    <property type="entry name" value="SusD-like_3"/>
    <property type="match status" value="1"/>
</dbReference>
<feature type="compositionally biased region" description="Polar residues" evidence="6">
    <location>
        <begin position="514"/>
        <end position="527"/>
    </location>
</feature>
<evidence type="ECO:0000256" key="2">
    <source>
        <dbReference type="ARBA" id="ARBA00006275"/>
    </source>
</evidence>
<protein>
    <submittedName>
        <fullName evidence="10">RagB/SusD family nutrient uptake outer membrane protein</fullName>
    </submittedName>
</protein>
<feature type="domain" description="RagB/SusD" evidence="8">
    <location>
        <begin position="370"/>
        <end position="522"/>
    </location>
</feature>
<proteinExistence type="inferred from homology"/>
<evidence type="ECO:0000256" key="4">
    <source>
        <dbReference type="ARBA" id="ARBA00023136"/>
    </source>
</evidence>
<accession>A0A1Y3YU61</accession>
<dbReference type="InterPro" id="IPR033985">
    <property type="entry name" value="SusD-like_N"/>
</dbReference>
<evidence type="ECO:0000256" key="7">
    <source>
        <dbReference type="SAM" id="SignalP"/>
    </source>
</evidence>
<evidence type="ECO:0000259" key="9">
    <source>
        <dbReference type="Pfam" id="PF14322"/>
    </source>
</evidence>
<dbReference type="InterPro" id="IPR012944">
    <property type="entry name" value="SusD_RagB_dom"/>
</dbReference>
<dbReference type="Proteomes" id="UP000195386">
    <property type="component" value="Unassembled WGS sequence"/>
</dbReference>
<feature type="domain" description="SusD-like N-terminal" evidence="9">
    <location>
        <begin position="86"/>
        <end position="250"/>
    </location>
</feature>
<dbReference type="PROSITE" id="PS51257">
    <property type="entry name" value="PROKAR_LIPOPROTEIN"/>
    <property type="match status" value="1"/>
</dbReference>
<comment type="caution">
    <text evidence="10">The sequence shown here is derived from an EMBL/GenBank/DDBJ whole genome shotgun (WGS) entry which is preliminary data.</text>
</comment>
<dbReference type="GeneID" id="61679176"/>
<evidence type="ECO:0000256" key="6">
    <source>
        <dbReference type="SAM" id="MobiDB-lite"/>
    </source>
</evidence>
<feature type="chain" id="PRO_5012079351" evidence="7">
    <location>
        <begin position="19"/>
        <end position="536"/>
    </location>
</feature>
<sequence>MKTKYIFASLLVASLTFAGCEDMDTLPEGSTVTSSQKEEIGQQDPTKIAARVNAIFAQFNQYMPNAGALNAERHNDIGYPSVMLFTDTNGNDVVSDNNGYNWAGSDLDYTDRSQTSLECQMVWNDMYSIVYASNNVISGIDPQVEDPTEQYYLAQGLGARAFAYWVMAQLYQFNYKGNETKPCVPLITEKNMEEAATKGCPRATVQDVYTQITTDLASAIDLLTKSKVKRTDKRYISLAVAYGLSARVNLTMHEYGAAATAADNAIKAAATEGLAPSKYTEKDNQKILAPAFWSSDEQNWMWGIIVSETDRVVTSGIVNWPSHMGSMSYGYANYSGGRQINKELYEAIPNSDARKGWWLGADLKSNNLTEDQQAMMTDYGYGAYTQVKFAPYKNELETSVNANDIPLMRIEEMYLIKAEGEAMSGQDGKTTLVNFVKNYRDPSYSPGTDIQEEVFKQRRIELWGEGLNWFDLMRLNKGVDRRGAGYPNSEMIFKIEPTDNVLLWPIPEVELQSNQALSEADQNTPGNTPKPVADNK</sequence>
<evidence type="ECO:0000259" key="8">
    <source>
        <dbReference type="Pfam" id="PF07980"/>
    </source>
</evidence>
<evidence type="ECO:0000256" key="5">
    <source>
        <dbReference type="ARBA" id="ARBA00023237"/>
    </source>
</evidence>
<keyword evidence="4" id="KW-0472">Membrane</keyword>
<comment type="subcellular location">
    <subcellularLocation>
        <location evidence="1">Cell outer membrane</location>
    </subcellularLocation>
</comment>
<keyword evidence="5" id="KW-0998">Cell outer membrane</keyword>
<organism evidence="10 11">
    <name type="scientific">Bacteroides clarus</name>
    <dbReference type="NCBI Taxonomy" id="626929"/>
    <lineage>
        <taxon>Bacteria</taxon>
        <taxon>Pseudomonadati</taxon>
        <taxon>Bacteroidota</taxon>
        <taxon>Bacteroidia</taxon>
        <taxon>Bacteroidales</taxon>
        <taxon>Bacteroidaceae</taxon>
        <taxon>Bacteroides</taxon>
    </lineage>
</organism>
<evidence type="ECO:0000256" key="1">
    <source>
        <dbReference type="ARBA" id="ARBA00004442"/>
    </source>
</evidence>
<keyword evidence="3 7" id="KW-0732">Signal</keyword>
<feature type="signal peptide" evidence="7">
    <location>
        <begin position="1"/>
        <end position="18"/>
    </location>
</feature>
<feature type="region of interest" description="Disordered" evidence="6">
    <location>
        <begin position="514"/>
        <end position="536"/>
    </location>
</feature>
<dbReference type="InterPro" id="IPR011990">
    <property type="entry name" value="TPR-like_helical_dom_sf"/>
</dbReference>
<evidence type="ECO:0000313" key="11">
    <source>
        <dbReference type="Proteomes" id="UP000195386"/>
    </source>
</evidence>
<name>A0A1Y3YU61_9BACE</name>
<comment type="similarity">
    <text evidence="2">Belongs to the SusD family.</text>
</comment>
<dbReference type="EMBL" id="NFII01000015">
    <property type="protein sequence ID" value="OUO00059.1"/>
    <property type="molecule type" value="Genomic_DNA"/>
</dbReference>
<dbReference type="Pfam" id="PF07980">
    <property type="entry name" value="SusD_RagB"/>
    <property type="match status" value="1"/>
</dbReference>
<dbReference type="RefSeq" id="WP_087426654.1">
    <property type="nucleotide sequence ID" value="NZ_CAMMFP010000007.1"/>
</dbReference>
<dbReference type="Gene3D" id="1.25.40.390">
    <property type="match status" value="1"/>
</dbReference>
<gene>
    <name evidence="10" type="ORF">B5F97_14270</name>
</gene>
<dbReference type="GO" id="GO:0009279">
    <property type="term" value="C:cell outer membrane"/>
    <property type="evidence" value="ECO:0007669"/>
    <property type="project" value="UniProtKB-SubCell"/>
</dbReference>
<evidence type="ECO:0000256" key="3">
    <source>
        <dbReference type="ARBA" id="ARBA00022729"/>
    </source>
</evidence>
<dbReference type="AlphaFoldDB" id="A0A1Y3YU61"/>
<evidence type="ECO:0000313" key="10">
    <source>
        <dbReference type="EMBL" id="OUO00059.1"/>
    </source>
</evidence>